<evidence type="ECO:0000313" key="3">
    <source>
        <dbReference type="EMBL" id="UPL18791.1"/>
    </source>
</evidence>
<protein>
    <recommendedName>
        <fullName evidence="5">Lipoprotein</fullName>
    </recommendedName>
</protein>
<evidence type="ECO:0008006" key="5">
    <source>
        <dbReference type="Google" id="ProtNLM"/>
    </source>
</evidence>
<feature type="region of interest" description="Disordered" evidence="1">
    <location>
        <begin position="28"/>
        <end position="52"/>
    </location>
</feature>
<feature type="signal peptide" evidence="2">
    <location>
        <begin position="1"/>
        <end position="26"/>
    </location>
</feature>
<keyword evidence="2" id="KW-0732">Signal</keyword>
<reference evidence="3 4" key="1">
    <citation type="submission" date="2021-06" db="EMBL/GenBank/DDBJ databases">
        <title>Genome-based taxonomic framework of Microbacterium strains isolated from marine environment, the description of four new species and reclassification of four preexisting species.</title>
        <authorList>
            <person name="Lee S.D."/>
            <person name="Kim S.-M."/>
            <person name="Byeon Y.-S."/>
            <person name="Yang H.L."/>
            <person name="Kim I.S."/>
        </authorList>
    </citation>
    <scope>NUCLEOTIDE SEQUENCE [LARGE SCALE GENOMIC DNA]</scope>
    <source>
        <strain evidence="3 4">KSW4-10</strain>
    </source>
</reference>
<organism evidence="3 4">
    <name type="scientific">Microbacterium aurugineum</name>
    <dbReference type="NCBI Taxonomy" id="2851642"/>
    <lineage>
        <taxon>Bacteria</taxon>
        <taxon>Bacillati</taxon>
        <taxon>Actinomycetota</taxon>
        <taxon>Actinomycetes</taxon>
        <taxon>Micrococcales</taxon>
        <taxon>Microbacteriaceae</taxon>
        <taxon>Microbacterium</taxon>
    </lineage>
</organism>
<accession>A0ABY4J483</accession>
<dbReference type="RefSeq" id="WP_131492926.1">
    <property type="nucleotide sequence ID" value="NZ_CP078078.1"/>
</dbReference>
<evidence type="ECO:0000256" key="2">
    <source>
        <dbReference type="SAM" id="SignalP"/>
    </source>
</evidence>
<name>A0ABY4J483_9MICO</name>
<proteinExistence type="predicted"/>
<sequence length="242" mass="24388">MTSALRPLASVVGLVAAAFLVAGCTAGPGADTPTSSPAPSAGDVDDQNDMEGTLLDDGRMFAVVTWGSSTCVPQVDQVTGEGQTVTVTLADPAAEAEKPCTADLAPRASLGALPEGVDPTKDITLNVTYGDLTDDIDLDGDPAAAGTPGSSTEYLPTAGWFDDGALVLLTWGSSSCIPVVESLEGSGTSGTATFVTDDDQVCTMDMGPRATMLAFGDDTVEDDGTFTLTLVGGGLDGTVEVR</sequence>
<dbReference type="PROSITE" id="PS51257">
    <property type="entry name" value="PROKAR_LIPOPROTEIN"/>
    <property type="match status" value="1"/>
</dbReference>
<dbReference type="EMBL" id="CP078078">
    <property type="protein sequence ID" value="UPL18791.1"/>
    <property type="molecule type" value="Genomic_DNA"/>
</dbReference>
<dbReference type="Proteomes" id="UP000830631">
    <property type="component" value="Chromosome"/>
</dbReference>
<feature type="chain" id="PRO_5045503862" description="Lipoprotein" evidence="2">
    <location>
        <begin position="27"/>
        <end position="242"/>
    </location>
</feature>
<keyword evidence="4" id="KW-1185">Reference proteome</keyword>
<evidence type="ECO:0000256" key="1">
    <source>
        <dbReference type="SAM" id="MobiDB-lite"/>
    </source>
</evidence>
<gene>
    <name evidence="3" type="ORF">KV397_14000</name>
</gene>
<evidence type="ECO:0000313" key="4">
    <source>
        <dbReference type="Proteomes" id="UP000830631"/>
    </source>
</evidence>